<accession>A0A1M5J762</accession>
<dbReference type="OrthoDB" id="5396482at2"/>
<dbReference type="AlphaFoldDB" id="A0A1M5J762"/>
<dbReference type="EMBL" id="FQVB01000068">
    <property type="protein sequence ID" value="SHG36382.1"/>
    <property type="molecule type" value="Genomic_DNA"/>
</dbReference>
<proteinExistence type="predicted"/>
<dbReference type="RefSeq" id="WP_073042252.1">
    <property type="nucleotide sequence ID" value="NZ_FQVB01000068.1"/>
</dbReference>
<protein>
    <recommendedName>
        <fullName evidence="3">DUF5710 domain-containing protein</fullName>
    </recommendedName>
</protein>
<evidence type="ECO:0000313" key="1">
    <source>
        <dbReference type="EMBL" id="SHG36382.1"/>
    </source>
</evidence>
<dbReference type="Proteomes" id="UP000184076">
    <property type="component" value="Unassembled WGS sequence"/>
</dbReference>
<keyword evidence="2" id="KW-1185">Reference proteome</keyword>
<sequence length="370" mass="42393">MGVRLIEEGDKVYLDGKTFDHKTLISQAGGQWDADRKMWYFGADQMDVAREVARAIPDPVHPEAQVIGHAVYKEKTYPVLWAGETKTGREALKLAFANGSDSFWVDADKAEFKALESPIPWEEYRDMVRPCFGPKIFGATRDPHADLRDRLIVVPFLRPEDTSILAALKTPTSTSEDWQAWRGRLYALYLTQFAAMRDVARSLAQEQGNNNARRGELLRPMVAIMRFCRVDEDIIEEVCDRVEQRIDEIRPSITRLDEQVLMIVWEILHEQGGGYVEIPISSIRRRCAENEDLKIASYENVVWEILKRNGAYLKSKRRAGEIVIMTNERCVHRALERLGCDLEEISPSREQDSLAPRQIAIPLARRACTY</sequence>
<reference evidence="2" key="1">
    <citation type="submission" date="2016-11" db="EMBL/GenBank/DDBJ databases">
        <authorList>
            <person name="Varghese N."/>
            <person name="Submissions S."/>
        </authorList>
    </citation>
    <scope>NUCLEOTIDE SEQUENCE [LARGE SCALE GENOMIC DNA]</scope>
    <source>
        <strain evidence="2">DSM 9756</strain>
    </source>
</reference>
<evidence type="ECO:0000313" key="2">
    <source>
        <dbReference type="Proteomes" id="UP000184076"/>
    </source>
</evidence>
<name>A0A1M5J762_9BACT</name>
<organism evidence="1 2">
    <name type="scientific">Desulfacinum infernum DSM 9756</name>
    <dbReference type="NCBI Taxonomy" id="1121391"/>
    <lineage>
        <taxon>Bacteria</taxon>
        <taxon>Pseudomonadati</taxon>
        <taxon>Thermodesulfobacteriota</taxon>
        <taxon>Syntrophobacteria</taxon>
        <taxon>Syntrophobacterales</taxon>
        <taxon>Syntrophobacteraceae</taxon>
        <taxon>Desulfacinum</taxon>
    </lineage>
</organism>
<evidence type="ECO:0008006" key="3">
    <source>
        <dbReference type="Google" id="ProtNLM"/>
    </source>
</evidence>
<gene>
    <name evidence="1" type="ORF">SAMN02745206_03744</name>
</gene>